<dbReference type="EMBL" id="QGUI01000060">
    <property type="protein sequence ID" value="PZN00790.1"/>
    <property type="molecule type" value="Genomic_DNA"/>
</dbReference>
<protein>
    <recommendedName>
        <fullName evidence="2">Amidohydrolase-related domain-containing protein</fullName>
    </recommendedName>
</protein>
<feature type="domain" description="Amidohydrolase-related" evidence="2">
    <location>
        <begin position="106"/>
        <end position="470"/>
    </location>
</feature>
<evidence type="ECO:0000256" key="1">
    <source>
        <dbReference type="SAM" id="MobiDB-lite"/>
    </source>
</evidence>
<dbReference type="SUPFAM" id="SSF51338">
    <property type="entry name" value="Composite domain of metallo-dependent hydrolases"/>
    <property type="match status" value="1"/>
</dbReference>
<dbReference type="InterPro" id="IPR050287">
    <property type="entry name" value="MTA/SAH_deaminase"/>
</dbReference>
<dbReference type="InterPro" id="IPR032466">
    <property type="entry name" value="Metal_Hydrolase"/>
</dbReference>
<dbReference type="Pfam" id="PF01979">
    <property type="entry name" value="Amidohydro_1"/>
    <property type="match status" value="1"/>
</dbReference>
<dbReference type="InterPro" id="IPR006680">
    <property type="entry name" value="Amidohydro-rel"/>
</dbReference>
<feature type="region of interest" description="Disordered" evidence="1">
    <location>
        <begin position="17"/>
        <end position="52"/>
    </location>
</feature>
<proteinExistence type="predicted"/>
<organism evidence="3">
    <name type="scientific">Thermocrispum agreste</name>
    <dbReference type="NCBI Taxonomy" id="37925"/>
    <lineage>
        <taxon>Bacteria</taxon>
        <taxon>Bacillati</taxon>
        <taxon>Actinomycetota</taxon>
        <taxon>Actinomycetes</taxon>
        <taxon>Pseudonocardiales</taxon>
        <taxon>Pseudonocardiaceae</taxon>
        <taxon>Thermocrispum</taxon>
    </lineage>
</organism>
<gene>
    <name evidence="3" type="ORF">DIU77_02660</name>
</gene>
<dbReference type="Gene3D" id="2.30.40.10">
    <property type="entry name" value="Urease, subunit C, domain 1"/>
    <property type="match status" value="1"/>
</dbReference>
<name>A0A2W4LI41_9PSEU</name>
<dbReference type="GO" id="GO:0016810">
    <property type="term" value="F:hydrolase activity, acting on carbon-nitrogen (but not peptide) bonds"/>
    <property type="evidence" value="ECO:0007669"/>
    <property type="project" value="InterPro"/>
</dbReference>
<evidence type="ECO:0000259" key="2">
    <source>
        <dbReference type="Pfam" id="PF01979"/>
    </source>
</evidence>
<dbReference type="PANTHER" id="PTHR43794">
    <property type="entry name" value="AMINOHYDROLASE SSNA-RELATED"/>
    <property type="match status" value="1"/>
</dbReference>
<feature type="compositionally biased region" description="Basic and acidic residues" evidence="1">
    <location>
        <begin position="517"/>
        <end position="540"/>
    </location>
</feature>
<dbReference type="InterPro" id="IPR011059">
    <property type="entry name" value="Metal-dep_hydrolase_composite"/>
</dbReference>
<sequence>MLAGTFRDRRFPRLARRRRRGAAGCRAARRDRQPGGGQPDASAVEASMSSTSSSTIYRGAEVVLGDPRDRDVRRVDIEVRDGIISRIGPDLEAGPGTDVVDVSWAWIMPGMVDSHHHLWQATMRAVTANFTLDEYFWTIRRNHSLRHRAVDIYNGTLGGAAGMLDAGITATVDFSHCILTPEHADAGIEAFRESGIRGVWCYGFYDPPLDEPWFTTPEQRYADARRVRSQHFPSDDDHVRFGVALTEMGRASLEQVADEFRTGRELNALVHAHTNTRYHAGGQPSDIRRWHDAGLIWEGQLHSHCNTSDAEDLKILADAGCAVSSTPETELGMGIGHIVVRAADRAGVTTGLGSDIQSNNGPDLFAVMRLAMSAERHRYHQPVIETAGTSGLDGVALRTEDVLHFATLGSARGLGLGDVCGSIEVGKAADLVFIRTDTPRLRAAAHVIDAIVMQVTVADVDTVLVGGRPVKTNGRLDPRLSAKAIAALDESAVWIRKEAEKAGGLWPEMPSWMGTPAEHRLSNSGVERRPVRQTRDRQGA</sequence>
<feature type="compositionally biased region" description="Low complexity" evidence="1">
    <location>
        <begin position="41"/>
        <end position="52"/>
    </location>
</feature>
<comment type="caution">
    <text evidence="3">The sequence shown here is derived from an EMBL/GenBank/DDBJ whole genome shotgun (WGS) entry which is preliminary data.</text>
</comment>
<reference evidence="3" key="1">
    <citation type="submission" date="2018-05" db="EMBL/GenBank/DDBJ databases">
        <authorList>
            <person name="Lanie J.A."/>
            <person name="Ng W.-L."/>
            <person name="Kazmierczak K.M."/>
            <person name="Andrzejewski T.M."/>
            <person name="Davidsen T.M."/>
            <person name="Wayne K.J."/>
            <person name="Tettelin H."/>
            <person name="Glass J.I."/>
            <person name="Rusch D."/>
            <person name="Podicherti R."/>
            <person name="Tsui H.-C.T."/>
            <person name="Winkler M.E."/>
        </authorList>
    </citation>
    <scope>NUCLEOTIDE SEQUENCE</scope>
    <source>
        <strain evidence="3">ZC4RG45</strain>
    </source>
</reference>
<dbReference type="SUPFAM" id="SSF51556">
    <property type="entry name" value="Metallo-dependent hydrolases"/>
    <property type="match status" value="1"/>
</dbReference>
<accession>A0A2W4LI41</accession>
<feature type="region of interest" description="Disordered" evidence="1">
    <location>
        <begin position="506"/>
        <end position="540"/>
    </location>
</feature>
<dbReference type="AlphaFoldDB" id="A0A2W4LI41"/>
<dbReference type="STRING" id="1111738.GCA_000427905_00347"/>
<evidence type="ECO:0000313" key="3">
    <source>
        <dbReference type="EMBL" id="PZN00790.1"/>
    </source>
</evidence>
<dbReference type="PANTHER" id="PTHR43794:SF5">
    <property type="entry name" value="CHLOROHYDROLASE FAMILY PROTEIN"/>
    <property type="match status" value="1"/>
</dbReference>
<dbReference type="Gene3D" id="3.20.20.140">
    <property type="entry name" value="Metal-dependent hydrolases"/>
    <property type="match status" value="1"/>
</dbReference>